<dbReference type="RefSeq" id="WP_061478844.1">
    <property type="nucleotide sequence ID" value="NZ_JAWISD010000015.1"/>
</dbReference>
<dbReference type="PROSITE" id="PS51257">
    <property type="entry name" value="PROKAR_LIPOPROTEIN"/>
    <property type="match status" value="1"/>
</dbReference>
<name>A0ABV0CAQ5_9GAMM</name>
<dbReference type="EMBL" id="JBDJOF010000040">
    <property type="protein sequence ID" value="MEN5391336.1"/>
    <property type="molecule type" value="Genomic_DNA"/>
</dbReference>
<organism evidence="2 3">
    <name type="scientific">Stenotrophomonas hibiscicola</name>
    <dbReference type="NCBI Taxonomy" id="86189"/>
    <lineage>
        <taxon>Bacteria</taxon>
        <taxon>Pseudomonadati</taxon>
        <taxon>Pseudomonadota</taxon>
        <taxon>Gammaproteobacteria</taxon>
        <taxon>Lysobacterales</taxon>
        <taxon>Lysobacteraceae</taxon>
        <taxon>Stenotrophomonas</taxon>
        <taxon>Stenotrophomonas maltophilia group</taxon>
    </lineage>
</organism>
<evidence type="ECO:0000256" key="1">
    <source>
        <dbReference type="SAM" id="SignalP"/>
    </source>
</evidence>
<sequence>MKNVNRVLAASALMLVLAACSSSQTANKGNFGKAIQKYLDTKNGLCAALPARELPFRLANDGSLGERARLQANALVEAGLLSRQASEMKSMFGTSTVPAGEYALTSKGKKFLVEGGAETIAGQAAFCTGKFRVTEVDTFTEPSEMMGVKLSQVNFRYKVEDADSWARSKEVQASYRNLADQAKDEIDGKATLVLTNDGWMHERLFKR</sequence>
<comment type="caution">
    <text evidence="2">The sequence shown here is derived from an EMBL/GenBank/DDBJ whole genome shotgun (WGS) entry which is preliminary data.</text>
</comment>
<feature type="signal peptide" evidence="1">
    <location>
        <begin position="1"/>
        <end position="25"/>
    </location>
</feature>
<evidence type="ECO:0000313" key="3">
    <source>
        <dbReference type="Proteomes" id="UP001400166"/>
    </source>
</evidence>
<reference evidence="2 3" key="1">
    <citation type="submission" date="2024-04" db="EMBL/GenBank/DDBJ databases">
        <title>WGS of bacteria from Torrens River.</title>
        <authorList>
            <person name="Wyrsch E.R."/>
            <person name="Drigo B."/>
        </authorList>
    </citation>
    <scope>NUCLEOTIDE SEQUENCE [LARGE SCALE GENOMIC DNA]</scope>
    <source>
        <strain evidence="2 3">TWI153</strain>
    </source>
</reference>
<proteinExistence type="predicted"/>
<protein>
    <recommendedName>
        <fullName evidence="4">Lipoprotein</fullName>
    </recommendedName>
</protein>
<gene>
    <name evidence="2" type="ORF">ABE587_16045</name>
</gene>
<dbReference type="Proteomes" id="UP001400166">
    <property type="component" value="Unassembled WGS sequence"/>
</dbReference>
<accession>A0ABV0CAQ5</accession>
<evidence type="ECO:0000313" key="2">
    <source>
        <dbReference type="EMBL" id="MEN5391336.1"/>
    </source>
</evidence>
<keyword evidence="1" id="KW-0732">Signal</keyword>
<keyword evidence="3" id="KW-1185">Reference proteome</keyword>
<feature type="chain" id="PRO_5045610227" description="Lipoprotein" evidence="1">
    <location>
        <begin position="26"/>
        <end position="207"/>
    </location>
</feature>
<evidence type="ECO:0008006" key="4">
    <source>
        <dbReference type="Google" id="ProtNLM"/>
    </source>
</evidence>